<dbReference type="Gene3D" id="3.90.105.10">
    <property type="entry name" value="Molybdopterin biosynthesis moea protein, domain 2"/>
    <property type="match status" value="1"/>
</dbReference>
<dbReference type="PANTHER" id="PTHR10192">
    <property type="entry name" value="MOLYBDOPTERIN BIOSYNTHESIS PROTEIN"/>
    <property type="match status" value="1"/>
</dbReference>
<dbReference type="InterPro" id="IPR038987">
    <property type="entry name" value="MoeA-like"/>
</dbReference>
<dbReference type="GO" id="GO:0061599">
    <property type="term" value="F:molybdopterin molybdotransferase activity"/>
    <property type="evidence" value="ECO:0007669"/>
    <property type="project" value="TreeGrafter"/>
</dbReference>
<dbReference type="Gene3D" id="3.40.980.10">
    <property type="entry name" value="MoaB/Mog-like domain"/>
    <property type="match status" value="1"/>
</dbReference>
<dbReference type="SUPFAM" id="SSF63867">
    <property type="entry name" value="MoeA C-terminal domain-like"/>
    <property type="match status" value="1"/>
</dbReference>
<gene>
    <name evidence="5" type="ORF">UFOPK3444_00458</name>
</gene>
<dbReference type="GO" id="GO:0005829">
    <property type="term" value="C:cytosol"/>
    <property type="evidence" value="ECO:0007669"/>
    <property type="project" value="TreeGrafter"/>
</dbReference>
<dbReference type="InterPro" id="IPR001453">
    <property type="entry name" value="MoaB/Mog_dom"/>
</dbReference>
<dbReference type="Gene3D" id="2.170.190.11">
    <property type="entry name" value="Molybdopterin biosynthesis moea protein, domain 3"/>
    <property type="match status" value="1"/>
</dbReference>
<dbReference type="InterPro" id="IPR005111">
    <property type="entry name" value="MoeA_C_domain_IV"/>
</dbReference>
<dbReference type="Pfam" id="PF00994">
    <property type="entry name" value="MoCF_biosynth"/>
    <property type="match status" value="1"/>
</dbReference>
<dbReference type="SUPFAM" id="SSF53218">
    <property type="entry name" value="Molybdenum cofactor biosynthesis proteins"/>
    <property type="match status" value="1"/>
</dbReference>
<feature type="compositionally biased region" description="Polar residues" evidence="3">
    <location>
        <begin position="334"/>
        <end position="343"/>
    </location>
</feature>
<dbReference type="PANTHER" id="PTHR10192:SF5">
    <property type="entry name" value="GEPHYRIN"/>
    <property type="match status" value="1"/>
</dbReference>
<evidence type="ECO:0000259" key="4">
    <source>
        <dbReference type="SMART" id="SM00852"/>
    </source>
</evidence>
<dbReference type="InterPro" id="IPR036135">
    <property type="entry name" value="MoeA_linker/N_sf"/>
</dbReference>
<dbReference type="SUPFAM" id="SSF63882">
    <property type="entry name" value="MoeA N-terminal region -like"/>
    <property type="match status" value="1"/>
</dbReference>
<dbReference type="InterPro" id="IPR036688">
    <property type="entry name" value="MoeA_C_domain_IV_sf"/>
</dbReference>
<dbReference type="Pfam" id="PF03453">
    <property type="entry name" value="MoeA_N"/>
    <property type="match status" value="1"/>
</dbReference>
<dbReference type="AlphaFoldDB" id="A0A6J7D5E0"/>
<dbReference type="Gene3D" id="2.40.340.10">
    <property type="entry name" value="MoeA, C-terminal, domain IV"/>
    <property type="match status" value="1"/>
</dbReference>
<protein>
    <submittedName>
        <fullName evidence="5">Unannotated protein</fullName>
    </submittedName>
</protein>
<organism evidence="5">
    <name type="scientific">freshwater metagenome</name>
    <dbReference type="NCBI Taxonomy" id="449393"/>
    <lineage>
        <taxon>unclassified sequences</taxon>
        <taxon>metagenomes</taxon>
        <taxon>ecological metagenomes</taxon>
    </lineage>
</organism>
<feature type="region of interest" description="Disordered" evidence="3">
    <location>
        <begin position="320"/>
        <end position="343"/>
    </location>
</feature>
<sequence length="374" mass="37724">MDLTKAGGRALATDVLASHAMPPFASSAMDGYAALPTLAGVPLRVIGESRAGHPFAGELHDGEAIAISTGALAPDGVGVVPVEFATLDDGVVTPAGPVSVGDHVRLPGEDLPMGAVALSAGTVLGPAELSVTAACGLAAGCCTVRPRVAIVVTGDELADLGSPLALGQIHESNGIGLRGLAEQSGAEVVSKARCADTREATAKALGDALDGAEIVIASGGVSVGEHDHVRAVLTEDLNAKEVFWRVPLKPGGPTWFGVGPDGQLIFGLPGNPASAFVTYTLFVAPAIRALLGQTPLPDPWPAATAEDLPLRNREQAVRVTLEPRPDGPPLAHTTGAQGSHRTTSMSGAWGLALLPAGDGLLPTGSIVQVEPLPH</sequence>
<dbReference type="Pfam" id="PF03454">
    <property type="entry name" value="MoeA_C"/>
    <property type="match status" value="1"/>
</dbReference>
<dbReference type="GO" id="GO:0006777">
    <property type="term" value="P:Mo-molybdopterin cofactor biosynthetic process"/>
    <property type="evidence" value="ECO:0007669"/>
    <property type="project" value="UniProtKB-KW"/>
</dbReference>
<evidence type="ECO:0000256" key="1">
    <source>
        <dbReference type="ARBA" id="ARBA00005046"/>
    </source>
</evidence>
<evidence type="ECO:0000313" key="5">
    <source>
        <dbReference type="EMBL" id="CAB4866047.1"/>
    </source>
</evidence>
<dbReference type="UniPathway" id="UPA00344"/>
<accession>A0A6J7D5E0</accession>
<reference evidence="5" key="1">
    <citation type="submission" date="2020-05" db="EMBL/GenBank/DDBJ databases">
        <authorList>
            <person name="Chiriac C."/>
            <person name="Salcher M."/>
            <person name="Ghai R."/>
            <person name="Kavagutti S V."/>
        </authorList>
    </citation>
    <scope>NUCLEOTIDE SEQUENCE</scope>
</reference>
<keyword evidence="2" id="KW-0501">Molybdenum cofactor biosynthesis</keyword>
<proteinExistence type="predicted"/>
<evidence type="ECO:0000256" key="2">
    <source>
        <dbReference type="ARBA" id="ARBA00023150"/>
    </source>
</evidence>
<dbReference type="CDD" id="cd00887">
    <property type="entry name" value="MoeA"/>
    <property type="match status" value="1"/>
</dbReference>
<name>A0A6J7D5E0_9ZZZZ</name>
<dbReference type="SMART" id="SM00852">
    <property type="entry name" value="MoCF_biosynth"/>
    <property type="match status" value="1"/>
</dbReference>
<feature type="domain" description="MoaB/Mog" evidence="4">
    <location>
        <begin position="149"/>
        <end position="289"/>
    </location>
</feature>
<dbReference type="EMBL" id="CAFBLU010000005">
    <property type="protein sequence ID" value="CAB4866047.1"/>
    <property type="molecule type" value="Genomic_DNA"/>
</dbReference>
<comment type="pathway">
    <text evidence="1">Cofactor biosynthesis; molybdopterin biosynthesis.</text>
</comment>
<dbReference type="InterPro" id="IPR005110">
    <property type="entry name" value="MoeA_linker/N"/>
</dbReference>
<evidence type="ECO:0000256" key="3">
    <source>
        <dbReference type="SAM" id="MobiDB-lite"/>
    </source>
</evidence>
<dbReference type="InterPro" id="IPR036425">
    <property type="entry name" value="MoaB/Mog-like_dom_sf"/>
</dbReference>